<feature type="compositionally biased region" description="Acidic residues" evidence="1">
    <location>
        <begin position="34"/>
        <end position="46"/>
    </location>
</feature>
<sequence length="145" mass="16063">MPLLGSLVPEPEASKEEEDLREQMNQVHVAAISTDEDNDDDLDDNPENNGYQPIPSALSEPVDLSSDEEELPPTYEEEQPRELKVDSDLVKDAMKHVKLSVSSIPPWAKEISNSAWNEVVRKTITGGDIETDFASSSTQMEQPPS</sequence>
<protein>
    <recommendedName>
        <fullName evidence="4">Male-enhanced antigen 1</fullName>
    </recommendedName>
</protein>
<feature type="compositionally biased region" description="Acidic residues" evidence="1">
    <location>
        <begin position="65"/>
        <end position="77"/>
    </location>
</feature>
<feature type="region of interest" description="Disordered" evidence="1">
    <location>
        <begin position="1"/>
        <end position="83"/>
    </location>
</feature>
<evidence type="ECO:0000313" key="3">
    <source>
        <dbReference type="Proteomes" id="UP001642483"/>
    </source>
</evidence>
<dbReference type="Proteomes" id="UP001642483">
    <property type="component" value="Unassembled WGS sequence"/>
</dbReference>
<dbReference type="EMBL" id="CAWYQH010000068">
    <property type="protein sequence ID" value="CAK8679996.1"/>
    <property type="molecule type" value="Genomic_DNA"/>
</dbReference>
<evidence type="ECO:0000313" key="2">
    <source>
        <dbReference type="EMBL" id="CAK8679996.1"/>
    </source>
</evidence>
<evidence type="ECO:0000256" key="1">
    <source>
        <dbReference type="SAM" id="MobiDB-lite"/>
    </source>
</evidence>
<evidence type="ECO:0008006" key="4">
    <source>
        <dbReference type="Google" id="ProtNLM"/>
    </source>
</evidence>
<organism evidence="2 3">
    <name type="scientific">Clavelina lepadiformis</name>
    <name type="common">Light-bulb sea squirt</name>
    <name type="synonym">Ascidia lepadiformis</name>
    <dbReference type="NCBI Taxonomy" id="159417"/>
    <lineage>
        <taxon>Eukaryota</taxon>
        <taxon>Metazoa</taxon>
        <taxon>Chordata</taxon>
        <taxon>Tunicata</taxon>
        <taxon>Ascidiacea</taxon>
        <taxon>Aplousobranchia</taxon>
        <taxon>Clavelinidae</taxon>
        <taxon>Clavelina</taxon>
    </lineage>
</organism>
<dbReference type="Pfam" id="PF06910">
    <property type="entry name" value="MEA1"/>
    <property type="match status" value="1"/>
</dbReference>
<gene>
    <name evidence="2" type="ORF">CVLEPA_LOCUS10231</name>
</gene>
<name>A0ABP0FKW1_CLALP</name>
<accession>A0ABP0FKW1</accession>
<comment type="caution">
    <text evidence="2">The sequence shown here is derived from an EMBL/GenBank/DDBJ whole genome shotgun (WGS) entry which is preliminary data.</text>
</comment>
<reference evidence="2 3" key="1">
    <citation type="submission" date="2024-02" db="EMBL/GenBank/DDBJ databases">
        <authorList>
            <person name="Daric V."/>
            <person name="Darras S."/>
        </authorList>
    </citation>
    <scope>NUCLEOTIDE SEQUENCE [LARGE SCALE GENOMIC DNA]</scope>
</reference>
<proteinExistence type="predicted"/>
<keyword evidence="3" id="KW-1185">Reference proteome</keyword>